<accession>A0A927RKY1</accession>
<dbReference type="SUPFAM" id="SSF50022">
    <property type="entry name" value="ISP domain"/>
    <property type="match status" value="1"/>
</dbReference>
<keyword evidence="3" id="KW-0408">Iron</keyword>
<dbReference type="Pfam" id="PF00355">
    <property type="entry name" value="Rieske"/>
    <property type="match status" value="1"/>
</dbReference>
<feature type="domain" description="Rieske" evidence="7">
    <location>
        <begin position="6"/>
        <end position="116"/>
    </location>
</feature>
<proteinExistence type="inferred from homology"/>
<dbReference type="InterPro" id="IPR017941">
    <property type="entry name" value="Rieske_2Fe-2S"/>
</dbReference>
<evidence type="ECO:0000256" key="6">
    <source>
        <dbReference type="ARBA" id="ARBA00038001"/>
    </source>
</evidence>
<evidence type="ECO:0000256" key="3">
    <source>
        <dbReference type="ARBA" id="ARBA00023004"/>
    </source>
</evidence>
<dbReference type="GO" id="GO:0046872">
    <property type="term" value="F:metal ion binding"/>
    <property type="evidence" value="ECO:0007669"/>
    <property type="project" value="UniProtKB-KW"/>
</dbReference>
<name>A0A927RKY1_9ACTN</name>
<evidence type="ECO:0000256" key="2">
    <source>
        <dbReference type="ARBA" id="ARBA00022723"/>
    </source>
</evidence>
<comment type="cofactor">
    <cofactor evidence="5">
        <name>[2Fe-2S] cluster</name>
        <dbReference type="ChEBI" id="CHEBI:190135"/>
    </cofactor>
</comment>
<dbReference type="Gene3D" id="2.102.10.10">
    <property type="entry name" value="Rieske [2Fe-2S] iron-sulphur domain"/>
    <property type="match status" value="1"/>
</dbReference>
<dbReference type="EMBL" id="JADBEM010000001">
    <property type="protein sequence ID" value="MBE1608686.1"/>
    <property type="molecule type" value="Genomic_DNA"/>
</dbReference>
<dbReference type="GO" id="GO:0004497">
    <property type="term" value="F:monooxygenase activity"/>
    <property type="evidence" value="ECO:0007669"/>
    <property type="project" value="UniProtKB-ARBA"/>
</dbReference>
<dbReference type="RefSeq" id="WP_192752409.1">
    <property type="nucleotide sequence ID" value="NZ_BAABJL010000155.1"/>
</dbReference>
<dbReference type="PANTHER" id="PTHR21496">
    <property type="entry name" value="FERREDOXIN-RELATED"/>
    <property type="match status" value="1"/>
</dbReference>
<evidence type="ECO:0000313" key="8">
    <source>
        <dbReference type="EMBL" id="MBE1608686.1"/>
    </source>
</evidence>
<evidence type="ECO:0000256" key="1">
    <source>
        <dbReference type="ARBA" id="ARBA00022714"/>
    </source>
</evidence>
<dbReference type="Proteomes" id="UP000638648">
    <property type="component" value="Unassembled WGS sequence"/>
</dbReference>
<keyword evidence="2" id="KW-0479">Metal-binding</keyword>
<protein>
    <submittedName>
        <fullName evidence="8">Nitrite reductase/ring-hydroxylating ferredoxin subunit</fullName>
    </submittedName>
</protein>
<organism evidence="8 9">
    <name type="scientific">Actinopolymorpha pittospori</name>
    <dbReference type="NCBI Taxonomy" id="648752"/>
    <lineage>
        <taxon>Bacteria</taxon>
        <taxon>Bacillati</taxon>
        <taxon>Actinomycetota</taxon>
        <taxon>Actinomycetes</taxon>
        <taxon>Propionibacteriales</taxon>
        <taxon>Actinopolymorphaceae</taxon>
        <taxon>Actinopolymorpha</taxon>
    </lineage>
</organism>
<dbReference type="GO" id="GO:0051537">
    <property type="term" value="F:2 iron, 2 sulfur cluster binding"/>
    <property type="evidence" value="ECO:0007669"/>
    <property type="project" value="UniProtKB-KW"/>
</dbReference>
<reference evidence="8" key="1">
    <citation type="submission" date="2020-10" db="EMBL/GenBank/DDBJ databases">
        <title>Sequencing the genomes of 1000 actinobacteria strains.</title>
        <authorList>
            <person name="Klenk H.-P."/>
        </authorList>
    </citation>
    <scope>NUCLEOTIDE SEQUENCE</scope>
    <source>
        <strain evidence="8">DSM 45354</strain>
    </source>
</reference>
<sequence length="138" mass="15290">MTTREEHVAGAEQLENGACTVLRVGAIEIGVFRVGDHYRAWRNVCPHAGAPVCLGRVEGTMLPSRVYEYRLDENKPVLRCPWHGWEYDLETGEHLTDETIRLKGYPVVTCDDGVYVVVPARVRSAGRDEPGGSGREPG</sequence>
<dbReference type="CDD" id="cd03467">
    <property type="entry name" value="Rieske"/>
    <property type="match status" value="1"/>
</dbReference>
<gene>
    <name evidence="8" type="ORF">HEB94_005534</name>
</gene>
<evidence type="ECO:0000313" key="9">
    <source>
        <dbReference type="Proteomes" id="UP000638648"/>
    </source>
</evidence>
<dbReference type="PROSITE" id="PS51296">
    <property type="entry name" value="RIESKE"/>
    <property type="match status" value="1"/>
</dbReference>
<dbReference type="InterPro" id="IPR036922">
    <property type="entry name" value="Rieske_2Fe-2S_sf"/>
</dbReference>
<comment type="similarity">
    <text evidence="6">Belongs to the bacterial ring-hydroxylating dioxygenase ferredoxin component family.</text>
</comment>
<evidence type="ECO:0000256" key="4">
    <source>
        <dbReference type="ARBA" id="ARBA00023014"/>
    </source>
</evidence>
<dbReference type="PANTHER" id="PTHR21496:SF0">
    <property type="entry name" value="RIESKE DOMAIN-CONTAINING PROTEIN"/>
    <property type="match status" value="1"/>
</dbReference>
<keyword evidence="9" id="KW-1185">Reference proteome</keyword>
<dbReference type="GO" id="GO:0016705">
    <property type="term" value="F:oxidoreductase activity, acting on paired donors, with incorporation or reduction of molecular oxygen"/>
    <property type="evidence" value="ECO:0007669"/>
    <property type="project" value="UniProtKB-ARBA"/>
</dbReference>
<keyword evidence="1" id="KW-0001">2Fe-2S</keyword>
<dbReference type="AlphaFoldDB" id="A0A927RKY1"/>
<keyword evidence="4" id="KW-0411">Iron-sulfur</keyword>
<comment type="caution">
    <text evidence="8">The sequence shown here is derived from an EMBL/GenBank/DDBJ whole genome shotgun (WGS) entry which is preliminary data.</text>
</comment>
<evidence type="ECO:0000256" key="5">
    <source>
        <dbReference type="ARBA" id="ARBA00034078"/>
    </source>
</evidence>
<evidence type="ECO:0000259" key="7">
    <source>
        <dbReference type="PROSITE" id="PS51296"/>
    </source>
</evidence>